<keyword evidence="3" id="KW-1185">Reference proteome</keyword>
<organism evidence="2 3">
    <name type="scientific">Acinetobacter wuhouensis</name>
    <dbReference type="NCBI Taxonomy" id="1879050"/>
    <lineage>
        <taxon>Bacteria</taxon>
        <taxon>Pseudomonadati</taxon>
        <taxon>Pseudomonadota</taxon>
        <taxon>Gammaproteobacteria</taxon>
        <taxon>Moraxellales</taxon>
        <taxon>Moraxellaceae</taxon>
        <taxon>Acinetobacter</taxon>
    </lineage>
</organism>
<feature type="chain" id="PRO_5020704800" evidence="1">
    <location>
        <begin position="19"/>
        <end position="440"/>
    </location>
</feature>
<dbReference type="Proteomes" id="UP000293863">
    <property type="component" value="Unassembled WGS sequence"/>
</dbReference>
<comment type="caution">
    <text evidence="2">The sequence shown here is derived from an EMBL/GenBank/DDBJ whole genome shotgun (WGS) entry which is preliminary data.</text>
</comment>
<evidence type="ECO:0000256" key="1">
    <source>
        <dbReference type="SAM" id="SignalP"/>
    </source>
</evidence>
<feature type="signal peptide" evidence="1">
    <location>
        <begin position="1"/>
        <end position="18"/>
    </location>
</feature>
<name>A0A4V2DN54_9GAMM</name>
<dbReference type="AlphaFoldDB" id="A0A4V2DN54"/>
<sequence>MCLTILALNTALSSSTFAQPSTLINLSDEQLAETTGQALMSLSYIAPTDKANLETARNGGDKNIGFYKLGMEAELELNTNIKRLQLGCGGVNGSGACDIDIENLSLSGLKLDAKGEPLDMTREERAQSSAKLTNPFIEFAVKNPGSASTREIKGFRVSAEKVVGLMTLGLSNDDTPSYGIRSLSGYLKLASASGTAKTIERPMTQAIGDMTGRISIQNAFPLSSSPRNFVSDKFNLTLYEASVPFSTAPIVVSGSRMSKVNLNATAVIPQIDFAGPLDATINVAGFIPITLGKNVTGKITNLTADITIDESLGMIHKIPVNGNPFSLSLQSQKIQWANAAAPAERGWWMAFENDIKLGDVTPSKGIKIEDALLKQVLPKVNDYLYANYITCNGYSGCLGGDLPITDPINLSGQRVTLPLENLKLGAQSFQPNCYGSLKFC</sequence>
<evidence type="ECO:0000313" key="3">
    <source>
        <dbReference type="Proteomes" id="UP000293863"/>
    </source>
</evidence>
<keyword evidence="1" id="KW-0732">Signal</keyword>
<accession>A0A4V2DN54</accession>
<protein>
    <submittedName>
        <fullName evidence="2">Uncharacterized protein</fullName>
    </submittedName>
</protein>
<reference evidence="2 3" key="1">
    <citation type="submission" date="2019-02" db="EMBL/GenBank/DDBJ databases">
        <title>The Batch Genome Submission of Acinetobacter spp. strains.</title>
        <authorList>
            <person name="Qin J."/>
            <person name="Hu Y."/>
            <person name="Ye H."/>
            <person name="Wei L."/>
            <person name="Feng Y."/>
            <person name="Zong Z."/>
        </authorList>
    </citation>
    <scope>NUCLEOTIDE SEQUENCE [LARGE SCALE GENOMIC DNA]</scope>
    <source>
        <strain evidence="2 3">WCHAW060049</strain>
    </source>
</reference>
<evidence type="ECO:0000313" key="2">
    <source>
        <dbReference type="EMBL" id="RZG46672.1"/>
    </source>
</evidence>
<gene>
    <name evidence="2" type="ORF">EXU28_08600</name>
</gene>
<proteinExistence type="predicted"/>
<dbReference type="EMBL" id="SGSQ01000011">
    <property type="protein sequence ID" value="RZG46672.1"/>
    <property type="molecule type" value="Genomic_DNA"/>
</dbReference>